<dbReference type="Proteomes" id="UP001201163">
    <property type="component" value="Unassembled WGS sequence"/>
</dbReference>
<gene>
    <name evidence="1" type="ORF">EDB92DRAFT_1874744</name>
</gene>
<dbReference type="AlphaFoldDB" id="A0AAD4LDL0"/>
<reference evidence="1" key="1">
    <citation type="submission" date="2022-01" db="EMBL/GenBank/DDBJ databases">
        <title>Comparative genomics reveals a dynamic genome evolution in the ectomycorrhizal milk-cap (Lactarius) mushrooms.</title>
        <authorList>
            <consortium name="DOE Joint Genome Institute"/>
            <person name="Lebreton A."/>
            <person name="Tang N."/>
            <person name="Kuo A."/>
            <person name="LaButti K."/>
            <person name="Drula E."/>
            <person name="Barry K."/>
            <person name="Clum A."/>
            <person name="Lipzen A."/>
            <person name="Mousain D."/>
            <person name="Ng V."/>
            <person name="Wang R."/>
            <person name="Wang X."/>
            <person name="Dai Y."/>
            <person name="Henrissat B."/>
            <person name="Grigoriev I.V."/>
            <person name="Guerin-Laguette A."/>
            <person name="Yu F."/>
            <person name="Martin F.M."/>
        </authorList>
    </citation>
    <scope>NUCLEOTIDE SEQUENCE</scope>
    <source>
        <strain evidence="1">QP</strain>
    </source>
</reference>
<keyword evidence="2" id="KW-1185">Reference proteome</keyword>
<evidence type="ECO:0000313" key="1">
    <source>
        <dbReference type="EMBL" id="KAH8987882.1"/>
    </source>
</evidence>
<comment type="caution">
    <text evidence="1">The sequence shown here is derived from an EMBL/GenBank/DDBJ whole genome shotgun (WGS) entry which is preliminary data.</text>
</comment>
<dbReference type="EMBL" id="JAKELL010000045">
    <property type="protein sequence ID" value="KAH8987882.1"/>
    <property type="molecule type" value="Genomic_DNA"/>
</dbReference>
<sequence length="231" mass="25130">MSRFIAPRSCFLDPLEEFPLVVPFPEAPLFPSGPGALGLFHETPSTIDMSLPTPSIPVFTMLNYELPSPAQVHYETPIPQSEAIQPPPAPLVKDMDSFSEGTAQGSFDFTMCSDPGDAQAPPSVAFSPGHPTVSIEIWRDDVIRSTTVGREEQHPLSGEDRHISEPATKRRRLSLFPPVPEERPMTASAVGRSQSVPPINLCLIRDTDDHNRSVAVPLTAVPRYPSTPASV</sequence>
<protein>
    <submittedName>
        <fullName evidence="1">Uncharacterized protein</fullName>
    </submittedName>
</protein>
<evidence type="ECO:0000313" key="2">
    <source>
        <dbReference type="Proteomes" id="UP001201163"/>
    </source>
</evidence>
<proteinExistence type="predicted"/>
<accession>A0AAD4LDL0</accession>
<organism evidence="1 2">
    <name type="scientific">Lactarius akahatsu</name>
    <dbReference type="NCBI Taxonomy" id="416441"/>
    <lineage>
        <taxon>Eukaryota</taxon>
        <taxon>Fungi</taxon>
        <taxon>Dikarya</taxon>
        <taxon>Basidiomycota</taxon>
        <taxon>Agaricomycotina</taxon>
        <taxon>Agaricomycetes</taxon>
        <taxon>Russulales</taxon>
        <taxon>Russulaceae</taxon>
        <taxon>Lactarius</taxon>
    </lineage>
</organism>
<name>A0AAD4LDL0_9AGAM</name>